<organism evidence="4 5">
    <name type="scientific">Enterocloster alcoholdehydrogenati</name>
    <dbReference type="NCBI Taxonomy" id="2547410"/>
    <lineage>
        <taxon>Bacteria</taxon>
        <taxon>Bacillati</taxon>
        <taxon>Bacillota</taxon>
        <taxon>Clostridia</taxon>
        <taxon>Lachnospirales</taxon>
        <taxon>Lachnospiraceae</taxon>
        <taxon>Enterocloster</taxon>
    </lineage>
</organism>
<keyword evidence="5" id="KW-1185">Reference proteome</keyword>
<evidence type="ECO:0000313" key="5">
    <source>
        <dbReference type="Proteomes" id="UP001600894"/>
    </source>
</evidence>
<comment type="caution">
    <text evidence="4">The sequence shown here is derived from an EMBL/GenBank/DDBJ whole genome shotgun (WGS) entry which is preliminary data.</text>
</comment>
<evidence type="ECO:0000313" key="4">
    <source>
        <dbReference type="EMBL" id="GAA6268265.1"/>
    </source>
</evidence>
<dbReference type="EC" id="1.1.1.133" evidence="2"/>
<comment type="pathway">
    <text evidence="2">Carbohydrate biosynthesis; dTDP-L-rhamnose biosynthesis.</text>
</comment>
<dbReference type="SUPFAM" id="SSF51735">
    <property type="entry name" value="NAD(P)-binding Rossmann-fold domains"/>
    <property type="match status" value="1"/>
</dbReference>
<dbReference type="InterPro" id="IPR005913">
    <property type="entry name" value="dTDP_dehydrorham_reduct"/>
</dbReference>
<dbReference type="PANTHER" id="PTHR10491">
    <property type="entry name" value="DTDP-4-DEHYDRORHAMNOSE REDUCTASE"/>
    <property type="match status" value="1"/>
</dbReference>
<comment type="similarity">
    <text evidence="1 2">Belongs to the dTDP-4-dehydrorhamnose reductase family.</text>
</comment>
<comment type="function">
    <text evidence="2">Catalyzes the reduction of dTDP-6-deoxy-L-lyxo-4-hexulose to yield dTDP-L-rhamnose.</text>
</comment>
<dbReference type="Proteomes" id="UP001600894">
    <property type="component" value="Unassembled WGS sequence"/>
</dbReference>
<evidence type="ECO:0000256" key="1">
    <source>
        <dbReference type="ARBA" id="ARBA00010944"/>
    </source>
</evidence>
<evidence type="ECO:0000259" key="3">
    <source>
        <dbReference type="Pfam" id="PF04321"/>
    </source>
</evidence>
<dbReference type="InterPro" id="IPR036291">
    <property type="entry name" value="NAD(P)-bd_dom_sf"/>
</dbReference>
<name>A0ABQ0AW56_9FIRM</name>
<keyword evidence="2" id="KW-0521">NADP</keyword>
<dbReference type="RefSeq" id="WP_176254660.1">
    <property type="nucleotide sequence ID" value="NZ_BAABXL010000001.1"/>
</dbReference>
<dbReference type="PANTHER" id="PTHR10491:SF4">
    <property type="entry name" value="METHIONINE ADENOSYLTRANSFERASE 2 SUBUNIT BETA"/>
    <property type="match status" value="1"/>
</dbReference>
<protein>
    <recommendedName>
        <fullName evidence="2">dTDP-4-dehydrorhamnose reductase</fullName>
        <ecNumber evidence="2">1.1.1.133</ecNumber>
    </recommendedName>
</protein>
<feature type="domain" description="RmlD-like substrate binding" evidence="3">
    <location>
        <begin position="4"/>
        <end position="287"/>
    </location>
</feature>
<reference evidence="4 5" key="1">
    <citation type="submission" date="2024-04" db="EMBL/GenBank/DDBJ databases">
        <title>Defined microbial consortia suppress multidrug-resistant proinflammatory Enterobacteriaceae via ecological control.</title>
        <authorList>
            <person name="Furuichi M."/>
            <person name="Kawaguchi T."/>
            <person name="Pust M."/>
            <person name="Yasuma K."/>
            <person name="Plichta D."/>
            <person name="Hasegawa N."/>
            <person name="Ohya T."/>
            <person name="Bhattarai S."/>
            <person name="Sasajima S."/>
            <person name="Aoto Y."/>
            <person name="Tuganbaev T."/>
            <person name="Yaginuma M."/>
            <person name="Ueda M."/>
            <person name="Okahashi N."/>
            <person name="Amafuji K."/>
            <person name="Kiridooshi Y."/>
            <person name="Sugita K."/>
            <person name="Strazar M."/>
            <person name="Skelly A."/>
            <person name="Suda W."/>
            <person name="Hattori M."/>
            <person name="Nakamoto N."/>
            <person name="Caballero S."/>
            <person name="Norman J."/>
            <person name="Olle B."/>
            <person name="Tanoue T."/>
            <person name="Arita M."/>
            <person name="Bucci V."/>
            <person name="Atarashi K."/>
            <person name="Xavier R."/>
            <person name="Honda K."/>
        </authorList>
    </citation>
    <scope>NUCLEOTIDE SEQUENCE [LARGE SCALE GENOMIC DNA]</scope>
    <source>
        <strain evidence="5">f13</strain>
    </source>
</reference>
<dbReference type="InterPro" id="IPR029903">
    <property type="entry name" value="RmlD-like-bd"/>
</dbReference>
<keyword evidence="2" id="KW-0560">Oxidoreductase</keyword>
<accession>A0ABQ0AW56</accession>
<dbReference type="Gene3D" id="3.40.50.720">
    <property type="entry name" value="NAD(P)-binding Rossmann-like Domain"/>
    <property type="match status" value="1"/>
</dbReference>
<evidence type="ECO:0000256" key="2">
    <source>
        <dbReference type="RuleBase" id="RU364082"/>
    </source>
</evidence>
<gene>
    <name evidence="4" type="primary">rfbD_2</name>
    <name evidence="4" type="ORF">F130042H8_13250</name>
</gene>
<dbReference type="Pfam" id="PF04321">
    <property type="entry name" value="RmlD_sub_bind"/>
    <property type="match status" value="1"/>
</dbReference>
<dbReference type="EMBL" id="BAABXL010000001">
    <property type="protein sequence ID" value="GAA6268265.1"/>
    <property type="molecule type" value="Genomic_DNA"/>
</dbReference>
<sequence length="302" mass="33300">MKKRILITGSGGFLGSRLAEYFEGKAGFETVSVTHEELDITDALAVSAFFRAIGPETVFHCAGLSNTWQCEQDPRASGRINVQGTENIARACRENASRLIFMSSDQVYTGTDSMEPNKESDRVKPVNVYGKDKRRAEEAALLLAKEAVCLRLTWMYDHPAQGRTPGTGLLGQLFEAADRGTPVLSPVNDYRGITYVWDVIRSMERVMELPGGIYNFGSTNRRNAYETAGIFAQAAAAETGILAEVKADRNRFGALPRNLTIDTEKMTSCGLQLGDTLEGLKRCMNDYGVRWRYQGDRAAGQT</sequence>
<proteinExistence type="inferred from homology"/>